<dbReference type="Pfam" id="PF00651">
    <property type="entry name" value="BTB"/>
    <property type="match status" value="1"/>
</dbReference>
<keyword evidence="12" id="KW-1185">Reference proteome</keyword>
<keyword evidence="5" id="KW-0862">Zinc</keyword>
<feature type="compositionally biased region" description="Polar residues" evidence="8">
    <location>
        <begin position="1454"/>
        <end position="1464"/>
    </location>
</feature>
<feature type="region of interest" description="Disordered" evidence="8">
    <location>
        <begin position="236"/>
        <end position="402"/>
    </location>
</feature>
<feature type="domain" description="C2H2-type" evidence="10">
    <location>
        <begin position="690"/>
        <end position="713"/>
    </location>
</feature>
<dbReference type="EMBL" id="KZ308575">
    <property type="protein sequence ID" value="KAG8231799.1"/>
    <property type="molecule type" value="Genomic_DNA"/>
</dbReference>
<keyword evidence="2" id="KW-0479">Metal-binding</keyword>
<dbReference type="InterPro" id="IPR011333">
    <property type="entry name" value="SKP1/BTB/POZ_sf"/>
</dbReference>
<dbReference type="SMART" id="SM00225">
    <property type="entry name" value="BTB"/>
    <property type="match status" value="1"/>
</dbReference>
<keyword evidence="6" id="KW-0539">Nucleus</keyword>
<dbReference type="Gene3D" id="3.30.710.10">
    <property type="entry name" value="Potassium Channel Kv1.1, Chain A"/>
    <property type="match status" value="1"/>
</dbReference>
<evidence type="ECO:0000256" key="2">
    <source>
        <dbReference type="ARBA" id="ARBA00022723"/>
    </source>
</evidence>
<comment type="subcellular location">
    <subcellularLocation>
        <location evidence="1">Nucleus</location>
    </subcellularLocation>
</comment>
<dbReference type="InterPro" id="IPR000210">
    <property type="entry name" value="BTB/POZ_dom"/>
</dbReference>
<dbReference type="SMART" id="SM00355">
    <property type="entry name" value="ZnF_C2H2"/>
    <property type="match status" value="5"/>
</dbReference>
<feature type="compositionally biased region" description="Basic and acidic residues" evidence="8">
    <location>
        <begin position="296"/>
        <end position="317"/>
    </location>
</feature>
<feature type="compositionally biased region" description="Acidic residues" evidence="8">
    <location>
        <begin position="318"/>
        <end position="347"/>
    </location>
</feature>
<feature type="compositionally biased region" description="Pro residues" evidence="8">
    <location>
        <begin position="255"/>
        <end position="265"/>
    </location>
</feature>
<evidence type="ECO:0000259" key="10">
    <source>
        <dbReference type="PROSITE" id="PS50157"/>
    </source>
</evidence>
<feature type="compositionally biased region" description="Basic and acidic residues" evidence="8">
    <location>
        <begin position="202"/>
        <end position="214"/>
    </location>
</feature>
<dbReference type="InterPro" id="IPR013087">
    <property type="entry name" value="Znf_C2H2_type"/>
</dbReference>
<dbReference type="GO" id="GO:0000981">
    <property type="term" value="F:DNA-binding transcription factor activity, RNA polymerase II-specific"/>
    <property type="evidence" value="ECO:0007669"/>
    <property type="project" value="TreeGrafter"/>
</dbReference>
<sequence>MMSDTLSLKLLKVDNWGIFFLQRLQESFSKSTFCDLTLKFSGEAKLKVHRLVLNTCTEYFLGLEKQGNHEPNCLQLPNELHPDVVLPIINFMYTGRLEFKEELQDQLYRTAKEMKMTILTRLLDAQSVPVPPVSKLQNKRATPPITYNLQGKKVIPKMVDPDLPEMLPGRKLPIWRRRNAPPSVPSVTEVIHAEEYECTPLKGEEPPRPTRFEWPEEEEGEELGAFSVAFDNISYDSKPLQRPKEPSTPVQPRVNAPPPVTPPSKPTVSFEELRKTVIHKRPANSPPSEAPGAKKKLVDIQEVKEYLQEQELRKNLVDTEEEGGNEDDDFDDSVPVADLDDEEEEEKDGSNAEDSLTVTENVSHVEVVEPVPSPSHHSESGSILESPAGQPQKSILKSRVSREFPETPLKRVRFSLEAELQEGKENEVKTEKLEQAVPQQAHPQTECSLTCNTPTPNNLSNHAKIISEVLKKYPHLVKDNKNIKLKIMQRGGQSKATVTSVDGDASKVVKSKVSYVVVKSNDSRKGKVVLKRGALTEPLSEFVNPEGQKPPSGAENTTGPWLCHSCGTNEEPINFETYYSYRKHLQDVHMEKIDARICEHCGHKASKRNLLLYHLYTRHGVPPPRNCQFPKCDQCDYVALSESLLIKHRNNHSNSKDFVCKVCNASFKSNGALQGHIQANLHGDPTKKKYECPYCRKPFVRNINLKAHIRSSHKEIARQLDGEEENLMENKKKKTRPRILDSGSTVLHIQGSGGTSEDGSHPEHTVLVLQSGEKVLTTSGMLQAPTLVPSSEAEALSNVASGIAASLGLNDSVSEISENGTQVQRQDNAGNSCSAFVIHDVSNSVHEYIVPDIISGDIEVAHSYSGQLAELEHYGGEEGSTCALDSNSGHLTAVSTANGTTFMDIAKQIPVLLADPNAQLHGNDFSGQRLTLVKDGVAIGVLVSQSTDTMGTTVLTRADGESSTMNLELQSVIPKLEKELPNAEGVTNEQMSTTYDGMPPILVREVPLDTSTPSGTSTVVLVTLPPSSDLGMQVAMRESDFEEAVKCFVLAQDGTTMSAAPQLTLMNAVPQEEIPRENPEKATGSTGKIGRIGILKKKTPDHLRMARQVPTAVPVVSGSFSPTKSSGVTQSQQIGILLPVDQGQKVTNVVPQTTQLSQLSDKLVVMSAEGAISDPTLDQSNVGTPVSEEKLVIQQMQAKDDPVQQQVQEKGSEQMGAEIKVLQGMSIPPQNSEVLGGMASSTPLKDRKINRTAAASHDNISTGVINSPSASFVDESFTLRLDVSNTSLLEDTLPLSKEVAEPCAPTVTTNVGEMQSQKILISLDTPGPNENVRQVEGCVAMQSSLAVTDKTASMMSQPVQAGPVVDSISLGNSVITPGDTPHENISCTKASGTVKFSDEDNDVHAVGALPYKDSSEAGNQSSSHLSKDVVEQEYERSCRKEVDVSDTSCKPEVHTSSTNKSSAENIVEESSSETKKMRFLEVSMVTGDDKTMETTKGPKDSNPVITSSGDLIIEESSACDSLVGLDEQQRVSDMVDYENEKVKSAACSKYDKVT</sequence>
<dbReference type="PROSITE" id="PS50157">
    <property type="entry name" value="ZINC_FINGER_C2H2_2"/>
    <property type="match status" value="2"/>
</dbReference>
<evidence type="ECO:0000259" key="9">
    <source>
        <dbReference type="PROSITE" id="PS50097"/>
    </source>
</evidence>
<evidence type="ECO:0000256" key="4">
    <source>
        <dbReference type="ARBA" id="ARBA00022771"/>
    </source>
</evidence>
<evidence type="ECO:0000256" key="8">
    <source>
        <dbReference type="SAM" id="MobiDB-lite"/>
    </source>
</evidence>
<evidence type="ECO:0000256" key="6">
    <source>
        <dbReference type="ARBA" id="ARBA00023242"/>
    </source>
</evidence>
<proteinExistence type="predicted"/>
<dbReference type="EMBL" id="KZ308575">
    <property type="protein sequence ID" value="KAG8231798.1"/>
    <property type="molecule type" value="Genomic_DNA"/>
</dbReference>
<dbReference type="GO" id="GO:0005634">
    <property type="term" value="C:nucleus"/>
    <property type="evidence" value="ECO:0007669"/>
    <property type="project" value="UniProtKB-SubCell"/>
</dbReference>
<dbReference type="Pfam" id="PF00096">
    <property type="entry name" value="zf-C2H2"/>
    <property type="match status" value="1"/>
</dbReference>
<evidence type="ECO:0000313" key="11">
    <source>
        <dbReference type="EMBL" id="KAG8231799.1"/>
    </source>
</evidence>
<evidence type="ECO:0000256" key="1">
    <source>
        <dbReference type="ARBA" id="ARBA00004123"/>
    </source>
</evidence>
<keyword evidence="3" id="KW-0677">Repeat</keyword>
<feature type="domain" description="C2H2-type" evidence="10">
    <location>
        <begin position="658"/>
        <end position="687"/>
    </location>
</feature>
<dbReference type="SUPFAM" id="SSF57667">
    <property type="entry name" value="beta-beta-alpha zinc fingers"/>
    <property type="match status" value="1"/>
</dbReference>
<comment type="caution">
    <text evidence="11">The sequence shown here is derived from an EMBL/GenBank/DDBJ whole genome shotgun (WGS) entry which is preliminary data.</text>
</comment>
<evidence type="ECO:0000256" key="5">
    <source>
        <dbReference type="ARBA" id="ARBA00022833"/>
    </source>
</evidence>
<protein>
    <submittedName>
        <fullName evidence="11">Centrosomal Protein 190</fullName>
    </submittedName>
</protein>
<dbReference type="PANTHER" id="PTHR24394:SF29">
    <property type="entry name" value="MYONEURIN"/>
    <property type="match status" value="1"/>
</dbReference>
<dbReference type="Proteomes" id="UP000792457">
    <property type="component" value="Unassembled WGS sequence"/>
</dbReference>
<feature type="domain" description="BTB" evidence="9">
    <location>
        <begin position="34"/>
        <end position="101"/>
    </location>
</feature>
<dbReference type="Pfam" id="PF12874">
    <property type="entry name" value="zf-met"/>
    <property type="match status" value="1"/>
</dbReference>
<keyword evidence="4 7" id="KW-0863">Zinc-finger</keyword>
<dbReference type="OrthoDB" id="10069414at2759"/>
<reference evidence="11" key="2">
    <citation type="submission" date="2017-10" db="EMBL/GenBank/DDBJ databases">
        <title>Ladona fulva Genome sequencing and assembly.</title>
        <authorList>
            <person name="Murali S."/>
            <person name="Richards S."/>
            <person name="Bandaranaike D."/>
            <person name="Bellair M."/>
            <person name="Blankenburg K."/>
            <person name="Chao H."/>
            <person name="Dinh H."/>
            <person name="Doddapaneni H."/>
            <person name="Dugan-Rocha S."/>
            <person name="Elkadiri S."/>
            <person name="Gnanaolivu R."/>
            <person name="Hernandez B."/>
            <person name="Skinner E."/>
            <person name="Javaid M."/>
            <person name="Lee S."/>
            <person name="Li M."/>
            <person name="Ming W."/>
            <person name="Munidasa M."/>
            <person name="Muniz J."/>
            <person name="Nguyen L."/>
            <person name="Hughes D."/>
            <person name="Osuji N."/>
            <person name="Pu L.-L."/>
            <person name="Puazo M."/>
            <person name="Qu C."/>
            <person name="Quiroz J."/>
            <person name="Raj R."/>
            <person name="Weissenberger G."/>
            <person name="Xin Y."/>
            <person name="Zou X."/>
            <person name="Han Y."/>
            <person name="Worley K."/>
            <person name="Muzny D."/>
            <person name="Gibbs R."/>
        </authorList>
    </citation>
    <scope>NUCLEOTIDE SEQUENCE</scope>
    <source>
        <strain evidence="11">Sampled in the wild</strain>
    </source>
</reference>
<evidence type="ECO:0000256" key="3">
    <source>
        <dbReference type="ARBA" id="ARBA00022737"/>
    </source>
</evidence>
<evidence type="ECO:0000256" key="7">
    <source>
        <dbReference type="PROSITE-ProRule" id="PRU00042"/>
    </source>
</evidence>
<feature type="region of interest" description="Disordered" evidence="8">
    <location>
        <begin position="200"/>
        <end position="220"/>
    </location>
</feature>
<feature type="compositionally biased region" description="Basic and acidic residues" evidence="8">
    <location>
        <begin position="1425"/>
        <end position="1453"/>
    </location>
</feature>
<evidence type="ECO:0000313" key="12">
    <source>
        <dbReference type="Proteomes" id="UP000792457"/>
    </source>
</evidence>
<reference evidence="11" key="1">
    <citation type="submission" date="2013-04" db="EMBL/GenBank/DDBJ databases">
        <authorList>
            <person name="Qu J."/>
            <person name="Murali S.C."/>
            <person name="Bandaranaike D."/>
            <person name="Bellair M."/>
            <person name="Blankenburg K."/>
            <person name="Chao H."/>
            <person name="Dinh H."/>
            <person name="Doddapaneni H."/>
            <person name="Downs B."/>
            <person name="Dugan-Rocha S."/>
            <person name="Elkadiri S."/>
            <person name="Gnanaolivu R.D."/>
            <person name="Hernandez B."/>
            <person name="Javaid M."/>
            <person name="Jayaseelan J.C."/>
            <person name="Lee S."/>
            <person name="Li M."/>
            <person name="Ming W."/>
            <person name="Munidasa M."/>
            <person name="Muniz J."/>
            <person name="Nguyen L."/>
            <person name="Ongeri F."/>
            <person name="Osuji N."/>
            <person name="Pu L.-L."/>
            <person name="Puazo M."/>
            <person name="Qu C."/>
            <person name="Quiroz J."/>
            <person name="Raj R."/>
            <person name="Weissenberger G."/>
            <person name="Xin Y."/>
            <person name="Zou X."/>
            <person name="Han Y."/>
            <person name="Richards S."/>
            <person name="Worley K."/>
            <person name="Muzny D."/>
            <person name="Gibbs R."/>
        </authorList>
    </citation>
    <scope>NUCLEOTIDE SEQUENCE</scope>
    <source>
        <strain evidence="11">Sampled in the wild</strain>
    </source>
</reference>
<accession>A0A8K0P5N0</accession>
<dbReference type="InterPro" id="IPR036236">
    <property type="entry name" value="Znf_C2H2_sf"/>
</dbReference>
<feature type="region of interest" description="Disordered" evidence="8">
    <location>
        <begin position="1411"/>
        <end position="1473"/>
    </location>
</feature>
<name>A0A8K0P5N0_LADFU</name>
<dbReference type="PANTHER" id="PTHR24394">
    <property type="entry name" value="ZINC FINGER PROTEIN"/>
    <property type="match status" value="1"/>
</dbReference>
<gene>
    <name evidence="11" type="primary">CP190</name>
    <name evidence="11" type="ORF">J437_LFUL019816</name>
</gene>
<organism evidence="11 12">
    <name type="scientific">Ladona fulva</name>
    <name type="common">Scarce chaser dragonfly</name>
    <name type="synonym">Libellula fulva</name>
    <dbReference type="NCBI Taxonomy" id="123851"/>
    <lineage>
        <taxon>Eukaryota</taxon>
        <taxon>Metazoa</taxon>
        <taxon>Ecdysozoa</taxon>
        <taxon>Arthropoda</taxon>
        <taxon>Hexapoda</taxon>
        <taxon>Insecta</taxon>
        <taxon>Pterygota</taxon>
        <taxon>Palaeoptera</taxon>
        <taxon>Odonata</taxon>
        <taxon>Epiprocta</taxon>
        <taxon>Anisoptera</taxon>
        <taxon>Libelluloidea</taxon>
        <taxon>Libellulidae</taxon>
        <taxon>Ladona</taxon>
    </lineage>
</organism>
<dbReference type="PROSITE" id="PS00028">
    <property type="entry name" value="ZINC_FINGER_C2H2_1"/>
    <property type="match status" value="2"/>
</dbReference>
<dbReference type="SUPFAM" id="SSF54695">
    <property type="entry name" value="POZ domain"/>
    <property type="match status" value="1"/>
</dbReference>
<dbReference type="Gene3D" id="3.30.160.60">
    <property type="entry name" value="Classic Zinc Finger"/>
    <property type="match status" value="2"/>
</dbReference>
<dbReference type="PROSITE" id="PS50097">
    <property type="entry name" value="BTB"/>
    <property type="match status" value="1"/>
</dbReference>
<dbReference type="GO" id="GO:0008270">
    <property type="term" value="F:zinc ion binding"/>
    <property type="evidence" value="ECO:0007669"/>
    <property type="project" value="UniProtKB-KW"/>
</dbReference>